<reference evidence="7" key="1">
    <citation type="submission" date="2021-01" db="EMBL/GenBank/DDBJ databases">
        <authorList>
            <person name="Corre E."/>
            <person name="Pelletier E."/>
            <person name="Niang G."/>
            <person name="Scheremetjew M."/>
            <person name="Finn R."/>
            <person name="Kale V."/>
            <person name="Holt S."/>
            <person name="Cochrane G."/>
            <person name="Meng A."/>
            <person name="Brown T."/>
            <person name="Cohen L."/>
        </authorList>
    </citation>
    <scope>NUCLEOTIDE SEQUENCE</scope>
    <source>
        <strain evidence="7">CCMP1452</strain>
    </source>
</reference>
<dbReference type="Pfam" id="PF03208">
    <property type="entry name" value="PRA1"/>
    <property type="match status" value="1"/>
</dbReference>
<dbReference type="InterPro" id="IPR004895">
    <property type="entry name" value="Prenylated_rab_accept_PRA1"/>
</dbReference>
<evidence type="ECO:0000313" key="7">
    <source>
        <dbReference type="EMBL" id="CAD9670139.1"/>
    </source>
</evidence>
<gene>
    <name evidence="7" type="ORF">EANT1437_LOCUS6691</name>
</gene>
<evidence type="ECO:0000256" key="4">
    <source>
        <dbReference type="ARBA" id="ARBA00023136"/>
    </source>
</evidence>
<evidence type="ECO:0000256" key="5">
    <source>
        <dbReference type="RuleBase" id="RU363107"/>
    </source>
</evidence>
<dbReference type="GO" id="GO:0016020">
    <property type="term" value="C:membrane"/>
    <property type="evidence" value="ECO:0007669"/>
    <property type="project" value="UniProtKB-SubCell"/>
</dbReference>
<keyword evidence="2 5" id="KW-0812">Transmembrane</keyword>
<keyword evidence="3 5" id="KW-1133">Transmembrane helix</keyword>
<comment type="subcellular location">
    <subcellularLocation>
        <location evidence="1 5">Membrane</location>
        <topology evidence="1 5">Multi-pass membrane protein</topology>
    </subcellularLocation>
</comment>
<feature type="region of interest" description="Disordered" evidence="6">
    <location>
        <begin position="214"/>
        <end position="237"/>
    </location>
</feature>
<proteinExistence type="inferred from homology"/>
<feature type="compositionally biased region" description="Acidic residues" evidence="6">
    <location>
        <begin position="219"/>
        <end position="228"/>
    </location>
</feature>
<dbReference type="GO" id="GO:0005794">
    <property type="term" value="C:Golgi apparatus"/>
    <property type="evidence" value="ECO:0007669"/>
    <property type="project" value="TreeGrafter"/>
</dbReference>
<sequence length="237" mass="26528">MTTTGLNAHHGNEDSANFTESGVISMPGIRGYITSLFPRWRERLTIDTLRPLPIFLGITTGPTFCISAEAFTAPSTKILDKTSPEKFLSRIRLNFAYFLTNYVLISAGIAIVVSLMHLTMILELIMVWALWSIHIAMVKHNTPLVIKGTDLAPYLTVQRRSLLLSFMTSIVILRYCLLPFLLTIGISFILVCSHATMRDPKHIETSQLFNHKSRRFGSDDSDDDDVDIEQSGVPNSP</sequence>
<dbReference type="PANTHER" id="PTHR19317">
    <property type="entry name" value="PRENYLATED RAB ACCEPTOR 1-RELATED"/>
    <property type="match status" value="1"/>
</dbReference>
<evidence type="ECO:0000256" key="2">
    <source>
        <dbReference type="ARBA" id="ARBA00022692"/>
    </source>
</evidence>
<feature type="transmembrane region" description="Helical" evidence="5">
    <location>
        <begin position="95"/>
        <end position="115"/>
    </location>
</feature>
<feature type="transmembrane region" description="Helical" evidence="5">
    <location>
        <begin position="162"/>
        <end position="191"/>
    </location>
</feature>
<protein>
    <recommendedName>
        <fullName evidence="5">PRA1 family protein</fullName>
    </recommendedName>
</protein>
<organism evidence="7">
    <name type="scientific">Eucampia antarctica</name>
    <dbReference type="NCBI Taxonomy" id="49252"/>
    <lineage>
        <taxon>Eukaryota</taxon>
        <taxon>Sar</taxon>
        <taxon>Stramenopiles</taxon>
        <taxon>Ochrophyta</taxon>
        <taxon>Bacillariophyta</taxon>
        <taxon>Mediophyceae</taxon>
        <taxon>Biddulphiophycidae</taxon>
        <taxon>Hemiaulales</taxon>
        <taxon>Hemiaulaceae</taxon>
        <taxon>Eucampia</taxon>
    </lineage>
</organism>
<evidence type="ECO:0000256" key="1">
    <source>
        <dbReference type="ARBA" id="ARBA00004141"/>
    </source>
</evidence>
<dbReference type="EMBL" id="HBHI01013079">
    <property type="protein sequence ID" value="CAD9670139.1"/>
    <property type="molecule type" value="Transcribed_RNA"/>
</dbReference>
<keyword evidence="4 5" id="KW-0472">Membrane</keyword>
<name>A0A7S2W6M1_9STRA</name>
<comment type="similarity">
    <text evidence="5">Belongs to the PRA1 family.</text>
</comment>
<dbReference type="PANTHER" id="PTHR19317:SF0">
    <property type="entry name" value="PRENYLATED RAB ACCEPTOR PROTEIN 1"/>
    <property type="match status" value="1"/>
</dbReference>
<dbReference type="AlphaFoldDB" id="A0A7S2W6M1"/>
<accession>A0A7S2W6M1</accession>
<evidence type="ECO:0000256" key="3">
    <source>
        <dbReference type="ARBA" id="ARBA00022989"/>
    </source>
</evidence>
<feature type="transmembrane region" description="Helical" evidence="5">
    <location>
        <begin position="121"/>
        <end position="141"/>
    </location>
</feature>
<evidence type="ECO:0000256" key="6">
    <source>
        <dbReference type="SAM" id="MobiDB-lite"/>
    </source>
</evidence>